<dbReference type="Proteomes" id="UP000178432">
    <property type="component" value="Unassembled WGS sequence"/>
</dbReference>
<dbReference type="EMBL" id="MHIF01000056">
    <property type="protein sequence ID" value="OGY46667.1"/>
    <property type="molecule type" value="Genomic_DNA"/>
</dbReference>
<organism evidence="1 2">
    <name type="scientific">Candidatus Buchananbacteria bacterium RIFCSPHIGHO2_01_FULL_46_12</name>
    <dbReference type="NCBI Taxonomy" id="1797536"/>
    <lineage>
        <taxon>Bacteria</taxon>
        <taxon>Candidatus Buchananiibacteriota</taxon>
    </lineage>
</organism>
<proteinExistence type="predicted"/>
<evidence type="ECO:0000313" key="2">
    <source>
        <dbReference type="Proteomes" id="UP000178432"/>
    </source>
</evidence>
<sequence length="133" mass="15907">MKKEGISLGELKKKLKKWQKNLLLNNWVISLKIVDFKRPDFCQSGDIKVDLKRKKATVLLTSRPFRDEEKVILHELVHLLLWDFDHFCERLALKHSRPMQGDHDKYFGKLEKQVSQLTEIYYFNYKKRTGSKT</sequence>
<protein>
    <recommendedName>
        <fullName evidence="3">SprT-like domain-containing protein</fullName>
    </recommendedName>
</protein>
<evidence type="ECO:0000313" key="1">
    <source>
        <dbReference type="EMBL" id="OGY46667.1"/>
    </source>
</evidence>
<reference evidence="1 2" key="1">
    <citation type="journal article" date="2016" name="Nat. Commun.">
        <title>Thousands of microbial genomes shed light on interconnected biogeochemical processes in an aquifer system.</title>
        <authorList>
            <person name="Anantharaman K."/>
            <person name="Brown C.T."/>
            <person name="Hug L.A."/>
            <person name="Sharon I."/>
            <person name="Castelle C.J."/>
            <person name="Probst A.J."/>
            <person name="Thomas B.C."/>
            <person name="Singh A."/>
            <person name="Wilkins M.J."/>
            <person name="Karaoz U."/>
            <person name="Brodie E.L."/>
            <person name="Williams K.H."/>
            <person name="Hubbard S.S."/>
            <person name="Banfield J.F."/>
        </authorList>
    </citation>
    <scope>NUCLEOTIDE SEQUENCE [LARGE SCALE GENOMIC DNA]</scope>
</reference>
<dbReference type="AlphaFoldDB" id="A0A1G1Y523"/>
<accession>A0A1G1Y523</accession>
<comment type="caution">
    <text evidence="1">The sequence shown here is derived from an EMBL/GenBank/DDBJ whole genome shotgun (WGS) entry which is preliminary data.</text>
</comment>
<evidence type="ECO:0008006" key="3">
    <source>
        <dbReference type="Google" id="ProtNLM"/>
    </source>
</evidence>
<gene>
    <name evidence="1" type="ORF">A2663_03515</name>
</gene>
<name>A0A1G1Y523_9BACT</name>